<dbReference type="GeneID" id="16075029"/>
<proteinExistence type="inferred from homology"/>
<evidence type="ECO:0000259" key="7">
    <source>
        <dbReference type="Pfam" id="PF02906"/>
    </source>
</evidence>
<reference evidence="8" key="1">
    <citation type="submission" date="2009-08" db="EMBL/GenBank/DDBJ databases">
        <title>Annotation of Salpingoeca rosetta.</title>
        <authorList>
            <consortium name="The Broad Institute Genome Sequencing Platform"/>
            <person name="Russ C."/>
            <person name="Cuomo C."/>
            <person name="Burger G."/>
            <person name="Gray M.W."/>
            <person name="Holland P.W.H."/>
            <person name="King N."/>
            <person name="Lang F.B.F."/>
            <person name="Roger A.J."/>
            <person name="Ruiz-Trillo I."/>
            <person name="Young S.K."/>
            <person name="Zeng Q."/>
            <person name="Gargeya S."/>
            <person name="Alvarado L."/>
            <person name="Berlin A."/>
            <person name="Chapman S.B."/>
            <person name="Chen Z."/>
            <person name="Freedman E."/>
            <person name="Gellesch M."/>
            <person name="Goldberg J."/>
            <person name="Griggs A."/>
            <person name="Gujja S."/>
            <person name="Heilman E."/>
            <person name="Heiman D."/>
            <person name="Howarth C."/>
            <person name="Mehta T."/>
            <person name="Neiman D."/>
            <person name="Pearson M."/>
            <person name="Roberts A."/>
            <person name="Saif S."/>
            <person name="Shea T."/>
            <person name="Shenoy N."/>
            <person name="Sisk P."/>
            <person name="Stolte C."/>
            <person name="Sykes S."/>
            <person name="White J."/>
            <person name="Yandava C."/>
            <person name="Haas B."/>
            <person name="Nusbaum C."/>
            <person name="Birren B."/>
        </authorList>
    </citation>
    <scope>NUCLEOTIDE SEQUENCE [LARGE SCALE GENOMIC DNA]</scope>
    <source>
        <strain evidence="8">ATCC 50818</strain>
    </source>
</reference>
<dbReference type="KEGG" id="sre:PTSG_04358"/>
<dbReference type="AlphaFoldDB" id="F2U8B5"/>
<evidence type="ECO:0000313" key="9">
    <source>
        <dbReference type="Proteomes" id="UP000007799"/>
    </source>
</evidence>
<dbReference type="Proteomes" id="UP000007799">
    <property type="component" value="Unassembled WGS sequence"/>
</dbReference>
<feature type="domain" description="Iron hydrogenase large subunit C-terminal" evidence="7">
    <location>
        <begin position="134"/>
        <end position="423"/>
    </location>
</feature>
<evidence type="ECO:0000256" key="1">
    <source>
        <dbReference type="ARBA" id="ARBA00006596"/>
    </source>
</evidence>
<dbReference type="STRING" id="946362.F2U8B5"/>
<dbReference type="GO" id="GO:0051539">
    <property type="term" value="F:4 iron, 4 sulfur cluster binding"/>
    <property type="evidence" value="ECO:0007669"/>
    <property type="project" value="UniProtKB-KW"/>
</dbReference>
<gene>
    <name evidence="8" type="ORF">PTSG_04358</name>
</gene>
<evidence type="ECO:0000256" key="4">
    <source>
        <dbReference type="ARBA" id="ARBA00023004"/>
    </source>
</evidence>
<dbReference type="FunFam" id="3.30.70.20:FF:000042">
    <property type="entry name" value="Cytosolic Fe-S cluster assembly factor NAR1"/>
    <property type="match status" value="1"/>
</dbReference>
<dbReference type="GO" id="GO:0046872">
    <property type="term" value="F:metal ion binding"/>
    <property type="evidence" value="ECO:0007669"/>
    <property type="project" value="UniProtKB-KW"/>
</dbReference>
<keyword evidence="4" id="KW-0408">Iron</keyword>
<dbReference type="PANTHER" id="PTHR11615">
    <property type="entry name" value="NITRATE, FORMATE, IRON DEHYDROGENASE"/>
    <property type="match status" value="1"/>
</dbReference>
<accession>F2U8B5</accession>
<feature type="region of interest" description="Disordered" evidence="6">
    <location>
        <begin position="469"/>
        <end position="492"/>
    </location>
</feature>
<dbReference type="Pfam" id="PF02906">
    <property type="entry name" value="Fe_hyd_lg_C"/>
    <property type="match status" value="1"/>
</dbReference>
<dbReference type="InterPro" id="IPR004108">
    <property type="entry name" value="Fe_hydrogenase_lsu_C"/>
</dbReference>
<dbReference type="Gene3D" id="3.40.50.1780">
    <property type="match status" value="1"/>
</dbReference>
<evidence type="ECO:0000313" key="8">
    <source>
        <dbReference type="EMBL" id="EGD72623.1"/>
    </source>
</evidence>
<protein>
    <recommendedName>
        <fullName evidence="7">Iron hydrogenase large subunit C-terminal domain-containing protein</fullName>
    </recommendedName>
</protein>
<keyword evidence="2" id="KW-0004">4Fe-4S</keyword>
<dbReference type="InParanoid" id="F2U8B5"/>
<evidence type="ECO:0000256" key="2">
    <source>
        <dbReference type="ARBA" id="ARBA00022485"/>
    </source>
</evidence>
<dbReference type="RefSeq" id="XP_004994446.1">
    <property type="nucleotide sequence ID" value="XM_004994389.1"/>
</dbReference>
<dbReference type="InterPro" id="IPR050340">
    <property type="entry name" value="Cytosolic_Fe-S_CAF"/>
</dbReference>
<dbReference type="OMA" id="GYLHHVL"/>
<keyword evidence="5" id="KW-0411">Iron-sulfur</keyword>
<evidence type="ECO:0000256" key="5">
    <source>
        <dbReference type="ARBA" id="ARBA00023014"/>
    </source>
</evidence>
<keyword evidence="3" id="KW-0479">Metal-binding</keyword>
<dbReference type="eggNOG" id="KOG2439">
    <property type="taxonomic scope" value="Eukaryota"/>
</dbReference>
<dbReference type="Gene3D" id="3.40.950.10">
    <property type="entry name" value="Fe-only Hydrogenase (Larger Subunit), Chain L, domain 3"/>
    <property type="match status" value="1"/>
</dbReference>
<dbReference type="SUPFAM" id="SSF53920">
    <property type="entry name" value="Fe-only hydrogenase"/>
    <property type="match status" value="1"/>
</dbReference>
<sequence length="528" mass="58844">MLLWAAAVRVVIDCDDKARVTGAEPEAESSTMSSGRVQLSDLNDFITPGQACIKPVEVQREEGKPAKIAIEPDGSYMQLKEDGTKVKLEKAKITLNDCLACSGCVTSAESVLIEKQNHKELENAVQNKKEGSLVCVCISQQSYASLAVRFDISAVEACQRLVTFFKSIGVDYVFDVTVGRSIALRESARELVSRVRNPMEGSPVPVLASSCPGWICYAEKTHPEALPFISKVKSPQQIMGALVKYHFAPQLGVKPQDVFMVAVMPCFDKKLEASRQDFYSDIYRTRDVDCVIVSHEVETMLEERKLRLNDVEMGQLDSVLRPGHFDQVVGHVGSGSGGYLHHVLLYAARELHGVEMSEVEMVSRRGEDYKDTQVCVDGKPVLKMATAYGFRNIQNIIRRVKRNKCPYQYVEIMACPKGCVNGGGQIRHADPTMKDVTPTLVARQYHAVPAKNAWDDERVATLLDALDAEREQQKQKQGPEQQKQVREQEQGEDSVAADAVVLLPSNEQLFFTKYHRVEATIMPQFEAW</sequence>
<comment type="similarity">
    <text evidence="1">Belongs to the NARF family.</text>
</comment>
<keyword evidence="9" id="KW-1185">Reference proteome</keyword>
<dbReference type="OrthoDB" id="10253113at2759"/>
<name>F2U8B5_SALR5</name>
<evidence type="ECO:0000256" key="6">
    <source>
        <dbReference type="SAM" id="MobiDB-lite"/>
    </source>
</evidence>
<organism evidence="9">
    <name type="scientific">Salpingoeca rosetta (strain ATCC 50818 / BSB-021)</name>
    <dbReference type="NCBI Taxonomy" id="946362"/>
    <lineage>
        <taxon>Eukaryota</taxon>
        <taxon>Choanoflagellata</taxon>
        <taxon>Craspedida</taxon>
        <taxon>Salpingoecidae</taxon>
        <taxon>Salpingoeca</taxon>
    </lineage>
</organism>
<dbReference type="InterPro" id="IPR009016">
    <property type="entry name" value="Fe_hydrogenase"/>
</dbReference>
<dbReference type="FunCoup" id="F2U8B5">
    <property type="interactions" value="102"/>
</dbReference>
<dbReference type="EMBL" id="GL832964">
    <property type="protein sequence ID" value="EGD72623.1"/>
    <property type="molecule type" value="Genomic_DNA"/>
</dbReference>
<evidence type="ECO:0000256" key="3">
    <source>
        <dbReference type="ARBA" id="ARBA00022723"/>
    </source>
</evidence>